<dbReference type="AlphaFoldDB" id="A0A834WLH7"/>
<keyword evidence="3" id="KW-1185">Reference proteome</keyword>
<gene>
    <name evidence="2" type="ORF">G2W53_016407</name>
</gene>
<dbReference type="Proteomes" id="UP000634136">
    <property type="component" value="Unassembled WGS sequence"/>
</dbReference>
<feature type="region of interest" description="Disordered" evidence="1">
    <location>
        <begin position="1"/>
        <end position="23"/>
    </location>
</feature>
<evidence type="ECO:0000313" key="3">
    <source>
        <dbReference type="Proteomes" id="UP000634136"/>
    </source>
</evidence>
<organism evidence="2 3">
    <name type="scientific">Senna tora</name>
    <dbReference type="NCBI Taxonomy" id="362788"/>
    <lineage>
        <taxon>Eukaryota</taxon>
        <taxon>Viridiplantae</taxon>
        <taxon>Streptophyta</taxon>
        <taxon>Embryophyta</taxon>
        <taxon>Tracheophyta</taxon>
        <taxon>Spermatophyta</taxon>
        <taxon>Magnoliopsida</taxon>
        <taxon>eudicotyledons</taxon>
        <taxon>Gunneridae</taxon>
        <taxon>Pentapetalae</taxon>
        <taxon>rosids</taxon>
        <taxon>fabids</taxon>
        <taxon>Fabales</taxon>
        <taxon>Fabaceae</taxon>
        <taxon>Caesalpinioideae</taxon>
        <taxon>Cassia clade</taxon>
        <taxon>Senna</taxon>
    </lineage>
</organism>
<evidence type="ECO:0000313" key="2">
    <source>
        <dbReference type="EMBL" id="KAF7825243.1"/>
    </source>
</evidence>
<evidence type="ECO:0000256" key="1">
    <source>
        <dbReference type="SAM" id="MobiDB-lite"/>
    </source>
</evidence>
<proteinExistence type="predicted"/>
<reference evidence="2" key="1">
    <citation type="submission" date="2020-09" db="EMBL/GenBank/DDBJ databases">
        <title>Genome-Enabled Discovery of Anthraquinone Biosynthesis in Senna tora.</title>
        <authorList>
            <person name="Kang S.-H."/>
            <person name="Pandey R.P."/>
            <person name="Lee C.-M."/>
            <person name="Sim J.-S."/>
            <person name="Jeong J.-T."/>
            <person name="Choi B.-S."/>
            <person name="Jung M."/>
            <person name="Ginzburg D."/>
            <person name="Zhao K."/>
            <person name="Won S.Y."/>
            <person name="Oh T.-J."/>
            <person name="Yu Y."/>
            <person name="Kim N.-H."/>
            <person name="Lee O.R."/>
            <person name="Lee T.-H."/>
            <person name="Bashyal P."/>
            <person name="Kim T.-S."/>
            <person name="Lee W.-H."/>
            <person name="Kawkins C."/>
            <person name="Kim C.-K."/>
            <person name="Kim J.S."/>
            <person name="Ahn B.O."/>
            <person name="Rhee S.Y."/>
            <person name="Sohng J.K."/>
        </authorList>
    </citation>
    <scope>NUCLEOTIDE SEQUENCE</scope>
    <source>
        <tissue evidence="2">Leaf</tissue>
    </source>
</reference>
<name>A0A834WLH7_9FABA</name>
<sequence>MGLPGGNFEGDELPLDQHANATH</sequence>
<comment type="caution">
    <text evidence="2">The sequence shown here is derived from an EMBL/GenBank/DDBJ whole genome shotgun (WGS) entry which is preliminary data.</text>
</comment>
<dbReference type="EMBL" id="JAAIUW010000006">
    <property type="protein sequence ID" value="KAF7825243.1"/>
    <property type="molecule type" value="Genomic_DNA"/>
</dbReference>
<protein>
    <submittedName>
        <fullName evidence="2">Uncharacterized protein</fullName>
    </submittedName>
</protein>
<accession>A0A834WLH7</accession>